<accession>A0A5D4GS15</accession>
<protein>
    <submittedName>
        <fullName evidence="3">DUF3971 domain-containing protein</fullName>
    </submittedName>
</protein>
<dbReference type="RefSeq" id="WP_148915695.1">
    <property type="nucleotide sequence ID" value="NZ_VSZS01000065.1"/>
</dbReference>
<evidence type="ECO:0000259" key="2">
    <source>
        <dbReference type="Pfam" id="PF13116"/>
    </source>
</evidence>
<reference evidence="3 4" key="2">
    <citation type="submission" date="2019-09" db="EMBL/GenBank/DDBJ databases">
        <title>Mesorhizobium sp. MaA-C15 isolated from Microcystis aeruginosa.</title>
        <authorList>
            <person name="Jeong S.E."/>
            <person name="Jin H.M."/>
            <person name="Jeon C.O."/>
        </authorList>
    </citation>
    <scope>NUCLEOTIDE SEQUENCE [LARGE SCALE GENOMIC DNA]</scope>
    <source>
        <strain evidence="3 4">MaA-C15</strain>
    </source>
</reference>
<dbReference type="Pfam" id="PF13116">
    <property type="entry name" value="YhdP"/>
    <property type="match status" value="1"/>
</dbReference>
<keyword evidence="1" id="KW-0812">Transmembrane</keyword>
<keyword evidence="1" id="KW-1133">Transmembrane helix</keyword>
<evidence type="ECO:0000313" key="3">
    <source>
        <dbReference type="EMBL" id="TYR30894.1"/>
    </source>
</evidence>
<dbReference type="Proteomes" id="UP000323258">
    <property type="component" value="Unassembled WGS sequence"/>
</dbReference>
<name>A0A5D4GS15_9HYPH</name>
<comment type="caution">
    <text evidence="3">The sequence shown here is derived from an EMBL/GenBank/DDBJ whole genome shotgun (WGS) entry which is preliminary data.</text>
</comment>
<evidence type="ECO:0000256" key="1">
    <source>
        <dbReference type="SAM" id="Phobius"/>
    </source>
</evidence>
<organism evidence="3 4">
    <name type="scientific">Neoaquamicrobium microcysteis</name>
    <dbReference type="NCBI Taxonomy" id="2682781"/>
    <lineage>
        <taxon>Bacteria</taxon>
        <taxon>Pseudomonadati</taxon>
        <taxon>Pseudomonadota</taxon>
        <taxon>Alphaproteobacteria</taxon>
        <taxon>Hyphomicrobiales</taxon>
        <taxon>Phyllobacteriaceae</taxon>
        <taxon>Neoaquamicrobium</taxon>
    </lineage>
</organism>
<dbReference type="EMBL" id="VSZS01000065">
    <property type="protein sequence ID" value="TYR30894.1"/>
    <property type="molecule type" value="Genomic_DNA"/>
</dbReference>
<feature type="domain" description="YhdP central" evidence="2">
    <location>
        <begin position="367"/>
        <end position="888"/>
    </location>
</feature>
<keyword evidence="4" id="KW-1185">Reference proteome</keyword>
<dbReference type="AlphaFoldDB" id="A0A5D4GS15"/>
<dbReference type="OrthoDB" id="7161641at2"/>
<proteinExistence type="predicted"/>
<sequence>MHSEVPPHEKIRFRRGDITNLDHYPSAAEQPSEPQWRKASRGTVKTVLGLLVAIPVTLALLFVVLLAGLGNERLRTEAQAVVTNLLGDEFDAHIGGARISFDSMGLPALEVSNARLIQTAAAADVLDVGSLRFGIRILPLARGEVRLGSVRLDDARIELASLPERGDAPPLPFFDEAGLFDADAAMVAVFEGIKRGIGAFGGREIDRVELGNVELVLPGEAARVVRIENATVRYEGEEALSLSARIAVDGRVATLEGEASLDAARARVETLNMRLAAPLAEDADGTGELSATLSGSQTVNGNRFSLIARIGGLQVPVGGADVLAADIDLSASAVDGQDKIEIENLRVATGRSTWRFNGAFGPDPNAAEPSYRFELVSDGSTVSPQGSPEPAMPIVARLAGNFDPAGGVLTVPQLDVRSAQGEVRGSAAVRFAAGKTPGLELALDVDRMPVGQVKQLWPWFAARGARNWVVANIYGGRVENGRLDLSVPPGRMGNGVPFGADDISGQFTIRGTRFDVAGRIPPVRDGNGAVVFRGTDVDISLESGTVFMPGGRTVNARNGVLAIRDAHSQPVIGKLTIDVEGEADGIMQLASYDPIDVSRFIDLKPDDLSGKVSGTVTADIPLQRSIPVESLGWRVELDYEGLALATPFEGQTITAAAGSIDLDPSRAVINAKAQMNGVPATIEMVEPLGASEAQRERRIAMQLDDNARNALVPGLKALLSGTTEVKLDDAVRERRAIEASLGNATLSIPWAGWSKGRGVPGNVAFAMQTDGDRVDLADFRLSGETFGAAGTLSFVGGEVSSIRLPSVRLNRGDDFSFDMRAQGRGYAITVRGNSIDARSIVKLYAKDSEGGTTSAGGADVPIALDLEAASMTGFHGEVLRDVKLSYSGTGARTDRLEFSAITSSGRPVAFRDGRDGEARAVSMSSSDAGAVLRFLDIYEHMQEGTISMSLAGQGGGPLRGQVDARNFWVVNEPRLASLVSTPPANDNRSLNQAVRGQIDTSRVHFERGFSVVEKSTGSLKLEQGVLRGPLIGSTFQGTFYDPAGNMDMTGTFMPAYGINRIFGEIPLIGQILGNGRDRGLIGITFRLAGASSEPQLQVNPLSVIAPGIFRSVFEYR</sequence>
<reference evidence="3 4" key="1">
    <citation type="submission" date="2019-08" db="EMBL/GenBank/DDBJ databases">
        <authorList>
            <person name="Seo Y.L."/>
        </authorList>
    </citation>
    <scope>NUCLEOTIDE SEQUENCE [LARGE SCALE GENOMIC DNA]</scope>
    <source>
        <strain evidence="3 4">MaA-C15</strain>
    </source>
</reference>
<keyword evidence="1" id="KW-0472">Membrane</keyword>
<evidence type="ECO:0000313" key="4">
    <source>
        <dbReference type="Proteomes" id="UP000323258"/>
    </source>
</evidence>
<feature type="transmembrane region" description="Helical" evidence="1">
    <location>
        <begin position="47"/>
        <end position="69"/>
    </location>
</feature>
<dbReference type="InterPro" id="IPR025263">
    <property type="entry name" value="YhdP_central"/>
</dbReference>
<gene>
    <name evidence="3" type="ORF">FY036_15680</name>
</gene>